<evidence type="ECO:0000256" key="2">
    <source>
        <dbReference type="ARBA" id="ARBA00023125"/>
    </source>
</evidence>
<dbReference type="Gene3D" id="1.20.120.530">
    <property type="entry name" value="GntR ligand-binding domain-like"/>
    <property type="match status" value="1"/>
</dbReference>
<dbReference type="InterPro" id="IPR036390">
    <property type="entry name" value="WH_DNA-bd_sf"/>
</dbReference>
<dbReference type="Pfam" id="PF00392">
    <property type="entry name" value="GntR"/>
    <property type="match status" value="1"/>
</dbReference>
<proteinExistence type="predicted"/>
<dbReference type="PANTHER" id="PTHR43537">
    <property type="entry name" value="TRANSCRIPTIONAL REGULATOR, GNTR FAMILY"/>
    <property type="match status" value="1"/>
</dbReference>
<accession>A0A443ZEX2</accession>
<dbReference type="SMART" id="SM00895">
    <property type="entry name" value="FCD"/>
    <property type="match status" value="1"/>
</dbReference>
<organism evidence="5 6">
    <name type="scientific">Pseudomonas alkylphenolica</name>
    <dbReference type="NCBI Taxonomy" id="237609"/>
    <lineage>
        <taxon>Bacteria</taxon>
        <taxon>Pseudomonadati</taxon>
        <taxon>Pseudomonadota</taxon>
        <taxon>Gammaproteobacteria</taxon>
        <taxon>Pseudomonadales</taxon>
        <taxon>Pseudomonadaceae</taxon>
        <taxon>Pseudomonas</taxon>
    </lineage>
</organism>
<dbReference type="SMART" id="SM00345">
    <property type="entry name" value="HTH_GNTR"/>
    <property type="match status" value="1"/>
</dbReference>
<dbReference type="GO" id="GO:0003700">
    <property type="term" value="F:DNA-binding transcription factor activity"/>
    <property type="evidence" value="ECO:0007669"/>
    <property type="project" value="InterPro"/>
</dbReference>
<keyword evidence="3" id="KW-0804">Transcription</keyword>
<keyword evidence="2" id="KW-0238">DNA-binding</keyword>
<evidence type="ECO:0000313" key="6">
    <source>
        <dbReference type="Proteomes" id="UP000288983"/>
    </source>
</evidence>
<sequence length="224" mass="25139">MNYPIENLKHAYLGSGIYGLLREALITGRFHPNDRLRIRDLAEQLGTSVTPVRDAILQLAKEQALVLKTPRDIRVPVLTSKQYLEIRSIRLELEGLAAETAASLATPQHLMRLEACIENNLAAIKDNDLASALTFNHQFHFALTEIADMPVLSNLLDGLWMRTGPLIARAYGSFNERMAIDHHWDVLDALKKRDGALARKAICSDILDGSQKMLEYVQLEHDCS</sequence>
<keyword evidence="1" id="KW-0805">Transcription regulation</keyword>
<dbReference type="InterPro" id="IPR011711">
    <property type="entry name" value="GntR_C"/>
</dbReference>
<name>A0A443ZEX2_9PSED</name>
<dbReference type="RefSeq" id="WP_128326656.1">
    <property type="nucleotide sequence ID" value="NZ_QJRG01000050.1"/>
</dbReference>
<dbReference type="SUPFAM" id="SSF48008">
    <property type="entry name" value="GntR ligand-binding domain-like"/>
    <property type="match status" value="1"/>
</dbReference>
<feature type="domain" description="HTH gntR-type" evidence="4">
    <location>
        <begin position="11"/>
        <end position="78"/>
    </location>
</feature>
<dbReference type="OrthoDB" id="7003764at2"/>
<gene>
    <name evidence="5" type="ORF">DM813_28175</name>
</gene>
<dbReference type="PANTHER" id="PTHR43537:SF39">
    <property type="entry name" value="HTH-TYPE TRANSCRIPTIONAL REGULATOR MCBR"/>
    <property type="match status" value="1"/>
</dbReference>
<dbReference type="EMBL" id="QJRG01000050">
    <property type="protein sequence ID" value="RWU17239.1"/>
    <property type="molecule type" value="Genomic_DNA"/>
</dbReference>
<dbReference type="Gene3D" id="1.10.10.10">
    <property type="entry name" value="Winged helix-like DNA-binding domain superfamily/Winged helix DNA-binding domain"/>
    <property type="match status" value="1"/>
</dbReference>
<dbReference type="InterPro" id="IPR008920">
    <property type="entry name" value="TF_FadR/GntR_C"/>
</dbReference>
<dbReference type="GO" id="GO:0003677">
    <property type="term" value="F:DNA binding"/>
    <property type="evidence" value="ECO:0007669"/>
    <property type="project" value="UniProtKB-KW"/>
</dbReference>
<dbReference type="InterPro" id="IPR000524">
    <property type="entry name" value="Tscrpt_reg_HTH_GntR"/>
</dbReference>
<protein>
    <submittedName>
        <fullName evidence="5">GntR family transcriptional regulator</fullName>
    </submittedName>
</protein>
<dbReference type="SUPFAM" id="SSF46785">
    <property type="entry name" value="Winged helix' DNA-binding domain"/>
    <property type="match status" value="1"/>
</dbReference>
<evidence type="ECO:0000259" key="4">
    <source>
        <dbReference type="PROSITE" id="PS50949"/>
    </source>
</evidence>
<dbReference type="Pfam" id="PF07729">
    <property type="entry name" value="FCD"/>
    <property type="match status" value="1"/>
</dbReference>
<evidence type="ECO:0000313" key="5">
    <source>
        <dbReference type="EMBL" id="RWU17239.1"/>
    </source>
</evidence>
<evidence type="ECO:0000256" key="3">
    <source>
        <dbReference type="ARBA" id="ARBA00023163"/>
    </source>
</evidence>
<dbReference type="AlphaFoldDB" id="A0A443ZEX2"/>
<evidence type="ECO:0000256" key="1">
    <source>
        <dbReference type="ARBA" id="ARBA00023015"/>
    </source>
</evidence>
<dbReference type="PROSITE" id="PS50949">
    <property type="entry name" value="HTH_GNTR"/>
    <property type="match status" value="1"/>
</dbReference>
<comment type="caution">
    <text evidence="5">The sequence shown here is derived from an EMBL/GenBank/DDBJ whole genome shotgun (WGS) entry which is preliminary data.</text>
</comment>
<dbReference type="InterPro" id="IPR036388">
    <property type="entry name" value="WH-like_DNA-bd_sf"/>
</dbReference>
<reference evidence="5 6" key="1">
    <citation type="submission" date="2018-06" db="EMBL/GenBank/DDBJ databases">
        <title>Bacteria isolated from soil of Wuhan.</title>
        <authorList>
            <person name="Wei X."/>
            <person name="Chunhua H."/>
        </authorList>
    </citation>
    <scope>NUCLEOTIDE SEQUENCE [LARGE SCALE GENOMIC DNA]</scope>
    <source>
        <strain evidence="6">xwS2</strain>
    </source>
</reference>
<dbReference type="Proteomes" id="UP000288983">
    <property type="component" value="Unassembled WGS sequence"/>
</dbReference>